<dbReference type="OMA" id="CCNACAD"/>
<evidence type="ECO:0000256" key="2">
    <source>
        <dbReference type="ARBA" id="ARBA00022448"/>
    </source>
</evidence>
<protein>
    <recommendedName>
        <fullName evidence="10">Major facilitator superfamily (MFS) profile domain-containing protein</fullName>
    </recommendedName>
</protein>
<feature type="transmembrane region" description="Helical" evidence="7">
    <location>
        <begin position="211"/>
        <end position="233"/>
    </location>
</feature>
<evidence type="ECO:0000313" key="8">
    <source>
        <dbReference type="EMBL" id="EDP42768.1"/>
    </source>
</evidence>
<dbReference type="PANTHER" id="PTHR19432:SF91">
    <property type="entry name" value="GENERAL ALPHA-GLUCOSIDE PERMEASE"/>
    <property type="match status" value="1"/>
</dbReference>
<dbReference type="GO" id="GO:0005886">
    <property type="term" value="C:plasma membrane"/>
    <property type="evidence" value="ECO:0007669"/>
    <property type="project" value="TreeGrafter"/>
</dbReference>
<evidence type="ECO:0000313" key="9">
    <source>
        <dbReference type="Proteomes" id="UP000008837"/>
    </source>
</evidence>
<dbReference type="InterPro" id="IPR036259">
    <property type="entry name" value="MFS_trans_sf"/>
</dbReference>
<dbReference type="VEuPathDB" id="FungiDB:MGL_2968"/>
<comment type="caution">
    <text evidence="8">The sequence shown here is derived from an EMBL/GenBank/DDBJ whole genome shotgun (WGS) entry which is preliminary data.</text>
</comment>
<feature type="transmembrane region" description="Helical" evidence="7">
    <location>
        <begin position="275"/>
        <end position="297"/>
    </location>
</feature>
<keyword evidence="4 7" id="KW-1133">Transmembrane helix</keyword>
<dbReference type="EMBL" id="AAYY01000010">
    <property type="protein sequence ID" value="EDP42768.1"/>
    <property type="molecule type" value="Genomic_DNA"/>
</dbReference>
<proteinExistence type="predicted"/>
<keyword evidence="9" id="KW-1185">Reference proteome</keyword>
<dbReference type="PANTHER" id="PTHR19432">
    <property type="entry name" value="SUGAR TRANSPORTER"/>
    <property type="match status" value="1"/>
</dbReference>
<feature type="transmembrane region" description="Helical" evidence="7">
    <location>
        <begin position="133"/>
        <end position="152"/>
    </location>
</feature>
<dbReference type="GO" id="GO:0008506">
    <property type="term" value="F:sucrose:proton symporter activity"/>
    <property type="evidence" value="ECO:0007669"/>
    <property type="project" value="TreeGrafter"/>
</dbReference>
<keyword evidence="2" id="KW-0813">Transport</keyword>
<sequence>MANTMEFVAADEQASETHLEGAATLAGPFQLRSPILTMGHLGTHVVWSILNARATLFLQRLGLYKSVVALIMMAGPLSGLVVQPAVGVLSDQCTSTWGRRRPFILLGLAACATSLLSLAFASSLSRQDQSTQFQPFVALLGIVGIVGIDLSVNTLSAAHRALTMDVLGPDEQDIANAWSTRYSNLGSLLGYMLGVLDLPRIFAFTRLSDQLAILSLCAIVIVIGTHTTLFTLLRESVLIDSYQQQRPCRRQTWWQMVKNIGLDLYRCGRSLPPSIWDLFVIQFFSWLAWFPVLYYAASWVAEIFSLAQGASSSAASSKEQLGEEARRTGSLALFYYALTGLVASIVLPWCVYDPLAAKRSSYTHIEPADQVDTELEDLRPDTDRVYHLEDVCSRSTSDPSSSWTSSSSSQKPISLLRPFRHWPWRKPSLEPSFS</sequence>
<evidence type="ECO:0000256" key="3">
    <source>
        <dbReference type="ARBA" id="ARBA00022692"/>
    </source>
</evidence>
<evidence type="ECO:0000256" key="1">
    <source>
        <dbReference type="ARBA" id="ARBA00004141"/>
    </source>
</evidence>
<feature type="transmembrane region" description="Helical" evidence="7">
    <location>
        <begin position="188"/>
        <end position="205"/>
    </location>
</feature>
<dbReference type="AlphaFoldDB" id="A8Q6H5"/>
<evidence type="ECO:0000256" key="7">
    <source>
        <dbReference type="SAM" id="Phobius"/>
    </source>
</evidence>
<keyword evidence="5 7" id="KW-0472">Membrane</keyword>
<dbReference type="RefSeq" id="XP_001729982.1">
    <property type="nucleotide sequence ID" value="XM_001729930.1"/>
</dbReference>
<dbReference type="Proteomes" id="UP000008837">
    <property type="component" value="Unassembled WGS sequence"/>
</dbReference>
<organism evidence="8 9">
    <name type="scientific">Malassezia globosa (strain ATCC MYA-4612 / CBS 7966)</name>
    <name type="common">Dandruff-associated fungus</name>
    <dbReference type="NCBI Taxonomy" id="425265"/>
    <lineage>
        <taxon>Eukaryota</taxon>
        <taxon>Fungi</taxon>
        <taxon>Dikarya</taxon>
        <taxon>Basidiomycota</taxon>
        <taxon>Ustilaginomycotina</taxon>
        <taxon>Malasseziomycetes</taxon>
        <taxon>Malasseziales</taxon>
        <taxon>Malasseziaceae</taxon>
        <taxon>Malassezia</taxon>
    </lineage>
</organism>
<feature type="transmembrane region" description="Helical" evidence="7">
    <location>
        <begin position="333"/>
        <end position="352"/>
    </location>
</feature>
<dbReference type="Pfam" id="PF13347">
    <property type="entry name" value="MFS_2"/>
    <property type="match status" value="1"/>
</dbReference>
<feature type="compositionally biased region" description="Low complexity" evidence="6">
    <location>
        <begin position="393"/>
        <end position="409"/>
    </location>
</feature>
<reference evidence="8 9" key="1">
    <citation type="journal article" date="2007" name="Proc. Natl. Acad. Sci. U.S.A.">
        <title>Dandruff-associated Malassezia genomes reveal convergent and divergent virulence traits shared with plant and human fungal pathogens.</title>
        <authorList>
            <person name="Xu J."/>
            <person name="Saunders C.W."/>
            <person name="Hu P."/>
            <person name="Grant R.A."/>
            <person name="Boekhout T."/>
            <person name="Kuramae E.E."/>
            <person name="Kronstad J.W."/>
            <person name="Deangelis Y.M."/>
            <person name="Reeder N.L."/>
            <person name="Johnstone K.R."/>
            <person name="Leland M."/>
            <person name="Fieno A.M."/>
            <person name="Begley W.M."/>
            <person name="Sun Y."/>
            <person name="Lacey M.P."/>
            <person name="Chaudhary T."/>
            <person name="Keough T."/>
            <person name="Chu L."/>
            <person name="Sears R."/>
            <person name="Yuan B."/>
            <person name="Dawson T.L.Jr."/>
        </authorList>
    </citation>
    <scope>NUCLEOTIDE SEQUENCE [LARGE SCALE GENOMIC DNA]</scope>
    <source>
        <strain evidence="9">ATCC MYA-4612 / CBS 7966</strain>
    </source>
</reference>
<feature type="transmembrane region" description="Helical" evidence="7">
    <location>
        <begin position="103"/>
        <end position="121"/>
    </location>
</feature>
<dbReference type="SUPFAM" id="SSF103473">
    <property type="entry name" value="MFS general substrate transporter"/>
    <property type="match status" value="1"/>
</dbReference>
<evidence type="ECO:0008006" key="10">
    <source>
        <dbReference type="Google" id="ProtNLM"/>
    </source>
</evidence>
<evidence type="ECO:0000256" key="6">
    <source>
        <dbReference type="SAM" id="MobiDB-lite"/>
    </source>
</evidence>
<evidence type="ECO:0000256" key="5">
    <source>
        <dbReference type="ARBA" id="ARBA00023136"/>
    </source>
</evidence>
<feature type="region of interest" description="Disordered" evidence="6">
    <location>
        <begin position="391"/>
        <end position="412"/>
    </location>
</feature>
<evidence type="ECO:0000256" key="4">
    <source>
        <dbReference type="ARBA" id="ARBA00022989"/>
    </source>
</evidence>
<dbReference type="KEGG" id="mgl:MGL_2968"/>
<gene>
    <name evidence="8" type="ORF">MGL_2968</name>
</gene>
<dbReference type="Gene3D" id="1.20.1250.20">
    <property type="entry name" value="MFS general substrate transporter like domains"/>
    <property type="match status" value="1"/>
</dbReference>
<dbReference type="GeneID" id="5854289"/>
<name>A8Q6H5_MALGO</name>
<keyword evidence="3 7" id="KW-0812">Transmembrane</keyword>
<accession>A8Q6H5</accession>
<dbReference type="InParanoid" id="A8Q6H5"/>
<feature type="transmembrane region" description="Helical" evidence="7">
    <location>
        <begin position="63"/>
        <end position="82"/>
    </location>
</feature>
<dbReference type="OrthoDB" id="28755at2759"/>
<comment type="subcellular location">
    <subcellularLocation>
        <location evidence="1">Membrane</location>
        <topology evidence="1">Multi-pass membrane protein</topology>
    </subcellularLocation>
</comment>